<reference evidence="1 2" key="1">
    <citation type="submission" date="2020-10" db="EMBL/GenBank/DDBJ databases">
        <title>Connecting structure to function with the recovery of over 1000 high-quality activated sludge metagenome-assembled genomes encoding full-length rRNA genes using long-read sequencing.</title>
        <authorList>
            <person name="Singleton C.M."/>
            <person name="Petriglieri F."/>
            <person name="Kristensen J.M."/>
            <person name="Kirkegaard R.H."/>
            <person name="Michaelsen T.Y."/>
            <person name="Andersen M.H."/>
            <person name="Karst S.M."/>
            <person name="Dueholm M.S."/>
            <person name="Nielsen P.H."/>
            <person name="Albertsen M."/>
        </authorList>
    </citation>
    <scope>NUCLEOTIDE SEQUENCE [LARGE SCALE GENOMIC DNA]</scope>
    <source>
        <strain evidence="1">Lyne_18-Q3-R50-59_MAXAC.006</strain>
    </source>
</reference>
<dbReference type="PANTHER" id="PTHR10668">
    <property type="entry name" value="PHYTOENE DEHYDROGENASE"/>
    <property type="match status" value="1"/>
</dbReference>
<dbReference type="Proteomes" id="UP000727993">
    <property type="component" value="Unassembled WGS sequence"/>
</dbReference>
<organism evidence="1 2">
    <name type="scientific">Candidatus Neomicrothrix subdominans</name>
    <dbReference type="NCBI Taxonomy" id="2954438"/>
    <lineage>
        <taxon>Bacteria</taxon>
        <taxon>Bacillati</taxon>
        <taxon>Actinomycetota</taxon>
        <taxon>Acidimicrobiia</taxon>
        <taxon>Acidimicrobiales</taxon>
        <taxon>Microthrixaceae</taxon>
        <taxon>Candidatus Neomicrothrix</taxon>
    </lineage>
</organism>
<name>A0A936TDE0_9ACTN</name>
<accession>A0A936TDE0</accession>
<dbReference type="SUPFAM" id="SSF51905">
    <property type="entry name" value="FAD/NAD(P)-binding domain"/>
    <property type="match status" value="1"/>
</dbReference>
<proteinExistence type="predicted"/>
<evidence type="ECO:0000313" key="2">
    <source>
        <dbReference type="Proteomes" id="UP000727993"/>
    </source>
</evidence>
<dbReference type="InterPro" id="IPR036188">
    <property type="entry name" value="FAD/NAD-bd_sf"/>
</dbReference>
<comment type="caution">
    <text evidence="1">The sequence shown here is derived from an EMBL/GenBank/DDBJ whole genome shotgun (WGS) entry which is preliminary data.</text>
</comment>
<protein>
    <submittedName>
        <fullName evidence="1">NAD(P)/FAD-dependent oxidoreductase</fullName>
    </submittedName>
</protein>
<dbReference type="PRINTS" id="PR00411">
    <property type="entry name" value="PNDRDTASEI"/>
</dbReference>
<gene>
    <name evidence="1" type="ORF">IPN02_01285</name>
</gene>
<sequence>MAGHTGDVGTSWDAVVVGSGPNGLAAAVTLAEAGRSVLVLEGNATVGGGTRTEELTLPGFHHDVCSAVHPLGGGSPAFSRWPLERHGLRWLHHEIPLAHVLDGGRAALLRHSLGETAEGLGADADAYRTLMGPLSGNWPKLADAFLGPVLRVPRHPVVLARFGLAGITPATIVADRYFSTEEAGALLAGNAAHSFLPLNRPLTTALALALMAPAHQSGWPIAEGGSASISAALVSYLRHLGGEVRCNSPVRTLGDLPDHGVAVFDTDAAALAAIAGGSLPRRVRRAFAGRRRGPGAFKVDWALDGPVPWTNPDARRASTVHVGGNAADVAAAEAMSVKGKNPERPFVLVAQPSNADPTRAPEGKATLWGYCHVPYGSTEDRTDAIEAQIERFAPGFRDLILARSVRPPAEIAAHNPNYPGGDITGGSMAGLGLIARPRLTLHPYATGNPRIWLCSASTPPGGGVHGMCGWNAARAVLAGPLA</sequence>
<dbReference type="PANTHER" id="PTHR10668:SF105">
    <property type="entry name" value="DEHYDROGENASE-RELATED"/>
    <property type="match status" value="1"/>
</dbReference>
<dbReference type="AlphaFoldDB" id="A0A936TDE0"/>
<evidence type="ECO:0000313" key="1">
    <source>
        <dbReference type="EMBL" id="MBK9295514.1"/>
    </source>
</evidence>
<dbReference type="Gene3D" id="3.50.50.60">
    <property type="entry name" value="FAD/NAD(P)-binding domain"/>
    <property type="match status" value="1"/>
</dbReference>
<dbReference type="EMBL" id="JADJZA010000001">
    <property type="protein sequence ID" value="MBK9295514.1"/>
    <property type="molecule type" value="Genomic_DNA"/>
</dbReference>
<dbReference type="Pfam" id="PF13450">
    <property type="entry name" value="NAD_binding_8"/>
    <property type="match status" value="1"/>
</dbReference>